<protein>
    <submittedName>
        <fullName evidence="1">Uncharacterized protein</fullName>
    </submittedName>
</protein>
<evidence type="ECO:0000313" key="1">
    <source>
        <dbReference type="EMBL" id="SEQ99665.1"/>
    </source>
</evidence>
<dbReference type="Proteomes" id="UP000199055">
    <property type="component" value="Unassembled WGS sequence"/>
</dbReference>
<evidence type="ECO:0000313" key="2">
    <source>
        <dbReference type="Proteomes" id="UP000199055"/>
    </source>
</evidence>
<sequence>MTSQPATLHDHAERLTAHAAAGARRGGRPEAVAAVNARLRRPGAVPRSLYRGPGPVPTVVNRVLRDHGRPALNAYSGLFH</sequence>
<dbReference type="RefSeq" id="WP_093663326.1">
    <property type="nucleotide sequence ID" value="NZ_FOET01000025.1"/>
</dbReference>
<dbReference type="AlphaFoldDB" id="A0A1H9KL62"/>
<organism evidence="1 2">
    <name type="scientific">Streptomyces radiopugnans</name>
    <dbReference type="NCBI Taxonomy" id="403935"/>
    <lineage>
        <taxon>Bacteria</taxon>
        <taxon>Bacillati</taxon>
        <taxon>Actinomycetota</taxon>
        <taxon>Actinomycetes</taxon>
        <taxon>Kitasatosporales</taxon>
        <taxon>Streptomycetaceae</taxon>
        <taxon>Streptomyces</taxon>
    </lineage>
</organism>
<dbReference type="EMBL" id="FOET01000025">
    <property type="protein sequence ID" value="SEQ99665.1"/>
    <property type="molecule type" value="Genomic_DNA"/>
</dbReference>
<reference evidence="1 2" key="1">
    <citation type="submission" date="2016-10" db="EMBL/GenBank/DDBJ databases">
        <authorList>
            <person name="de Groot N.N."/>
        </authorList>
    </citation>
    <scope>NUCLEOTIDE SEQUENCE [LARGE SCALE GENOMIC DNA]</scope>
    <source>
        <strain evidence="1 2">CGMCC 4.3519</strain>
    </source>
</reference>
<proteinExistence type="predicted"/>
<accession>A0A1H9KL62</accession>
<gene>
    <name evidence="1" type="ORF">SAMN05216481_12518</name>
</gene>
<keyword evidence="2" id="KW-1185">Reference proteome</keyword>
<name>A0A1H9KL62_9ACTN</name>